<dbReference type="SUPFAM" id="SSF52540">
    <property type="entry name" value="P-loop containing nucleoside triphosphate hydrolases"/>
    <property type="match status" value="1"/>
</dbReference>
<dbReference type="InterPro" id="IPR027417">
    <property type="entry name" value="P-loop_NTPase"/>
</dbReference>
<dbReference type="AlphaFoldDB" id="T1G9S8"/>
<protein>
    <recommendedName>
        <fullName evidence="11">ABC transporter domain-containing protein</fullName>
    </recommendedName>
</protein>
<dbReference type="SMART" id="SM00382">
    <property type="entry name" value="AAA"/>
    <property type="match status" value="1"/>
</dbReference>
<dbReference type="EMBL" id="AMQM01004098">
    <property type="status" value="NOT_ANNOTATED_CDS"/>
    <property type="molecule type" value="Genomic_DNA"/>
</dbReference>
<dbReference type="GO" id="GO:0140359">
    <property type="term" value="F:ABC-type transporter activity"/>
    <property type="evidence" value="ECO:0007669"/>
    <property type="project" value="InterPro"/>
</dbReference>
<dbReference type="Pfam" id="PF01061">
    <property type="entry name" value="ABC2_membrane"/>
    <property type="match status" value="1"/>
</dbReference>
<dbReference type="GO" id="GO:0005524">
    <property type="term" value="F:ATP binding"/>
    <property type="evidence" value="ECO:0007669"/>
    <property type="project" value="UniProtKB-KW"/>
</dbReference>
<dbReference type="RefSeq" id="XP_009017112.1">
    <property type="nucleotide sequence ID" value="XM_009018864.1"/>
</dbReference>
<dbReference type="KEGG" id="hro:HELRODRAFT_99451"/>
<gene>
    <name evidence="13" type="primary">20217824</name>
    <name evidence="12" type="ORF">HELRODRAFT_99451</name>
</gene>
<evidence type="ECO:0000256" key="5">
    <source>
        <dbReference type="ARBA" id="ARBA00022741"/>
    </source>
</evidence>
<dbReference type="FunFam" id="3.40.50.300:FF:000891">
    <property type="entry name" value="ATP-binding cassette sub-family G member"/>
    <property type="match status" value="1"/>
</dbReference>
<accession>T1G9S8</accession>
<name>T1G9S8_HELRO</name>
<dbReference type="InterPro" id="IPR003439">
    <property type="entry name" value="ABC_transporter-like_ATP-bd"/>
</dbReference>
<dbReference type="Pfam" id="PF00005">
    <property type="entry name" value="ABC_tran"/>
    <property type="match status" value="1"/>
</dbReference>
<dbReference type="CDD" id="cd03213">
    <property type="entry name" value="ABCG_EPDR"/>
    <property type="match status" value="1"/>
</dbReference>
<evidence type="ECO:0000256" key="7">
    <source>
        <dbReference type="ARBA" id="ARBA00022989"/>
    </source>
</evidence>
<feature type="region of interest" description="Disordered" evidence="9">
    <location>
        <begin position="347"/>
        <end position="374"/>
    </location>
</feature>
<evidence type="ECO:0000259" key="11">
    <source>
        <dbReference type="PROSITE" id="PS50893"/>
    </source>
</evidence>
<comment type="similarity">
    <text evidence="2">Belongs to the ABC transporter superfamily. ABCG family. Eye pigment precursor importer (TC 3.A.1.204) subfamily.</text>
</comment>
<sequence>MAELLSIQVQVPLIKAPQGKIIFPNQYLISEECDLNKKKAPSSFLSNDVGIDCLPSNRAVNLEFKNLTYSVSEGRRKISLRNFWDCHTSYKTILKSISGKFSAGKLTAIMGPSGAGKSSLLNLLTGYRTKSVEGELLCNGVELDRRKFRKQSCYIMQDDHLLPNLSVQELMMCSANLKLPEKMPKKNKEAVVEKILSILNLDVARKTHACNLSGGQRKRLSIALELVNNPPVMFFDEPTSGLDSASCTQCVALLKSLARGGRNIICTIHQPSARIFEMFDFLYMMADGQCIYQGSVSGVIPYLSSLNLVCPPYHNPADFMIEVACGEFGDMVPKLVAVVKSGRCERHHDSGASHRLNNSNKINLSDNKDSSEGSADRTFTTSFMTQFCVLLARTFKSILRDTNLTRLRFMSHIAIGLIIGLLYYQIGNQSWRVHNNAGFLFFTMLFLMFTALMPTVMTFPLEMSIFIREHLNYWYSVKAYYLAKTVADLPFQIIFPLIYCSIVYWLTDQPNEGHRFLMFLLLSILTSLVAQSLGLLIGAGTSLQVAVFLGPVTAIPILLFSGFFVNFDTMPEYLSWLSYLSYVRYSFEGVLQAIYGFDRGELVSKKSSDMTDCQNFRNPKIFLIFMNVHEAEFHLDMLYLCIFFVGIRTLAYVVLKWRVRDR</sequence>
<dbReference type="GO" id="GO:0042626">
    <property type="term" value="F:ATPase-coupled transmembrane transporter activity"/>
    <property type="evidence" value="ECO:0000318"/>
    <property type="project" value="GO_Central"/>
</dbReference>
<dbReference type="EMBL" id="AMQM01004097">
    <property type="status" value="NOT_ANNOTATED_CDS"/>
    <property type="molecule type" value="Genomic_DNA"/>
</dbReference>
<feature type="transmembrane region" description="Helical" evidence="10">
    <location>
        <begin position="481"/>
        <end position="504"/>
    </location>
</feature>
<evidence type="ECO:0000256" key="3">
    <source>
        <dbReference type="ARBA" id="ARBA00022448"/>
    </source>
</evidence>
<keyword evidence="5" id="KW-0547">Nucleotide-binding</keyword>
<dbReference type="HOGENOM" id="CLU_000604_57_6_1"/>
<evidence type="ECO:0000256" key="6">
    <source>
        <dbReference type="ARBA" id="ARBA00022840"/>
    </source>
</evidence>
<dbReference type="OrthoDB" id="66620at2759"/>
<dbReference type="OMA" id="DMPVYWK"/>
<evidence type="ECO:0000256" key="8">
    <source>
        <dbReference type="ARBA" id="ARBA00023136"/>
    </source>
</evidence>
<keyword evidence="8 10" id="KW-0472">Membrane</keyword>
<dbReference type="InterPro" id="IPR050352">
    <property type="entry name" value="ABCG_transporters"/>
</dbReference>
<dbReference type="EnsemblMetazoa" id="HelroT99451">
    <property type="protein sequence ID" value="HelroP99451"/>
    <property type="gene ID" value="HelroG99451"/>
</dbReference>
<keyword evidence="14" id="KW-1185">Reference proteome</keyword>
<evidence type="ECO:0000313" key="13">
    <source>
        <dbReference type="EnsemblMetazoa" id="HelroP99451"/>
    </source>
</evidence>
<dbReference type="CTD" id="20217824"/>
<dbReference type="InterPro" id="IPR013525">
    <property type="entry name" value="ABC2_TM"/>
</dbReference>
<feature type="transmembrane region" description="Helical" evidence="10">
    <location>
        <begin position="407"/>
        <end position="426"/>
    </location>
</feature>
<keyword evidence="3" id="KW-0813">Transport</keyword>
<keyword evidence="4 10" id="KW-0812">Transmembrane</keyword>
<evidence type="ECO:0000256" key="10">
    <source>
        <dbReference type="SAM" id="Phobius"/>
    </source>
</evidence>
<reference evidence="13" key="3">
    <citation type="submission" date="2015-06" db="UniProtKB">
        <authorList>
            <consortium name="EnsemblMetazoa"/>
        </authorList>
    </citation>
    <scope>IDENTIFICATION</scope>
</reference>
<reference evidence="14" key="1">
    <citation type="submission" date="2012-12" db="EMBL/GenBank/DDBJ databases">
        <authorList>
            <person name="Hellsten U."/>
            <person name="Grimwood J."/>
            <person name="Chapman J.A."/>
            <person name="Shapiro H."/>
            <person name="Aerts A."/>
            <person name="Otillar R.P."/>
            <person name="Terry A.Y."/>
            <person name="Boore J.L."/>
            <person name="Simakov O."/>
            <person name="Marletaz F."/>
            <person name="Cho S.-J."/>
            <person name="Edsinger-Gonzales E."/>
            <person name="Havlak P."/>
            <person name="Kuo D.-H."/>
            <person name="Larsson T."/>
            <person name="Lv J."/>
            <person name="Arendt D."/>
            <person name="Savage R."/>
            <person name="Osoegawa K."/>
            <person name="de Jong P."/>
            <person name="Lindberg D.R."/>
            <person name="Seaver E.C."/>
            <person name="Weisblat D.A."/>
            <person name="Putnam N.H."/>
            <person name="Grigoriev I.V."/>
            <person name="Rokhsar D.S."/>
        </authorList>
    </citation>
    <scope>NUCLEOTIDE SEQUENCE</scope>
</reference>
<dbReference type="EMBL" id="KB096457">
    <property type="protein sequence ID" value="ESO04533.1"/>
    <property type="molecule type" value="Genomic_DNA"/>
</dbReference>
<evidence type="ECO:0000313" key="14">
    <source>
        <dbReference type="Proteomes" id="UP000015101"/>
    </source>
</evidence>
<keyword evidence="6" id="KW-0067">ATP-binding</keyword>
<dbReference type="STRING" id="6412.T1G9S8"/>
<dbReference type="FunCoup" id="T1G9S8">
    <property type="interactions" value="218"/>
</dbReference>
<feature type="transmembrane region" description="Helical" evidence="10">
    <location>
        <begin position="438"/>
        <end position="461"/>
    </location>
</feature>
<dbReference type="InParanoid" id="T1G9S8"/>
<evidence type="ECO:0000256" key="4">
    <source>
        <dbReference type="ARBA" id="ARBA00022692"/>
    </source>
</evidence>
<dbReference type="Gene3D" id="3.40.50.300">
    <property type="entry name" value="P-loop containing nucleotide triphosphate hydrolases"/>
    <property type="match status" value="1"/>
</dbReference>
<dbReference type="Pfam" id="PF19055">
    <property type="entry name" value="ABC2_membrane_7"/>
    <property type="match status" value="1"/>
</dbReference>
<dbReference type="GO" id="GO:0005886">
    <property type="term" value="C:plasma membrane"/>
    <property type="evidence" value="ECO:0000318"/>
    <property type="project" value="GO_Central"/>
</dbReference>
<feature type="transmembrane region" description="Helical" evidence="10">
    <location>
        <begin position="516"/>
        <end position="538"/>
    </location>
</feature>
<dbReference type="GeneID" id="20217824"/>
<dbReference type="InterPro" id="IPR003593">
    <property type="entry name" value="AAA+_ATPase"/>
</dbReference>
<dbReference type="GO" id="GO:0016887">
    <property type="term" value="F:ATP hydrolysis activity"/>
    <property type="evidence" value="ECO:0007669"/>
    <property type="project" value="InterPro"/>
</dbReference>
<evidence type="ECO:0000313" key="12">
    <source>
        <dbReference type="EMBL" id="ESO04533.1"/>
    </source>
</evidence>
<organism evidence="13 14">
    <name type="scientific">Helobdella robusta</name>
    <name type="common">Californian leech</name>
    <dbReference type="NCBI Taxonomy" id="6412"/>
    <lineage>
        <taxon>Eukaryota</taxon>
        <taxon>Metazoa</taxon>
        <taxon>Spiralia</taxon>
        <taxon>Lophotrochozoa</taxon>
        <taxon>Annelida</taxon>
        <taxon>Clitellata</taxon>
        <taxon>Hirudinea</taxon>
        <taxon>Rhynchobdellida</taxon>
        <taxon>Glossiphoniidae</taxon>
        <taxon>Helobdella</taxon>
    </lineage>
</organism>
<comment type="subcellular location">
    <subcellularLocation>
        <location evidence="1">Membrane</location>
        <topology evidence="1">Multi-pass membrane protein</topology>
    </subcellularLocation>
</comment>
<feature type="transmembrane region" description="Helical" evidence="10">
    <location>
        <begin position="545"/>
        <end position="567"/>
    </location>
</feature>
<proteinExistence type="inferred from homology"/>
<dbReference type="PANTHER" id="PTHR48041:SF78">
    <property type="entry name" value="ABC TRANSPORTER EXPRESSED IN TRACHEA, ISOFORM A"/>
    <property type="match status" value="1"/>
</dbReference>
<dbReference type="InterPro" id="IPR017871">
    <property type="entry name" value="ABC_transporter-like_CS"/>
</dbReference>
<dbReference type="PANTHER" id="PTHR48041">
    <property type="entry name" value="ABC TRANSPORTER G FAMILY MEMBER 28"/>
    <property type="match status" value="1"/>
</dbReference>
<dbReference type="eggNOG" id="KOG0061">
    <property type="taxonomic scope" value="Eukaryota"/>
</dbReference>
<dbReference type="GO" id="GO:0055085">
    <property type="term" value="P:transmembrane transport"/>
    <property type="evidence" value="ECO:0000318"/>
    <property type="project" value="GO_Central"/>
</dbReference>
<dbReference type="InterPro" id="IPR043926">
    <property type="entry name" value="ABCG_dom"/>
</dbReference>
<reference evidence="12 14" key="2">
    <citation type="journal article" date="2013" name="Nature">
        <title>Insights into bilaterian evolution from three spiralian genomes.</title>
        <authorList>
            <person name="Simakov O."/>
            <person name="Marletaz F."/>
            <person name="Cho S.J."/>
            <person name="Edsinger-Gonzales E."/>
            <person name="Havlak P."/>
            <person name="Hellsten U."/>
            <person name="Kuo D.H."/>
            <person name="Larsson T."/>
            <person name="Lv J."/>
            <person name="Arendt D."/>
            <person name="Savage R."/>
            <person name="Osoegawa K."/>
            <person name="de Jong P."/>
            <person name="Grimwood J."/>
            <person name="Chapman J.A."/>
            <person name="Shapiro H."/>
            <person name="Aerts A."/>
            <person name="Otillar R.P."/>
            <person name="Terry A.Y."/>
            <person name="Boore J.L."/>
            <person name="Grigoriev I.V."/>
            <person name="Lindberg D.R."/>
            <person name="Seaver E.C."/>
            <person name="Weisblat D.A."/>
            <person name="Putnam N.H."/>
            <person name="Rokhsar D.S."/>
        </authorList>
    </citation>
    <scope>NUCLEOTIDE SEQUENCE</scope>
</reference>
<feature type="domain" description="ABC transporter" evidence="11">
    <location>
        <begin position="78"/>
        <end position="312"/>
    </location>
</feature>
<feature type="compositionally biased region" description="Polar residues" evidence="9">
    <location>
        <begin position="355"/>
        <end position="365"/>
    </location>
</feature>
<dbReference type="PROSITE" id="PS00211">
    <property type="entry name" value="ABC_TRANSPORTER_1"/>
    <property type="match status" value="1"/>
</dbReference>
<evidence type="ECO:0000256" key="2">
    <source>
        <dbReference type="ARBA" id="ARBA00005814"/>
    </source>
</evidence>
<keyword evidence="7 10" id="KW-1133">Transmembrane helix</keyword>
<evidence type="ECO:0000256" key="1">
    <source>
        <dbReference type="ARBA" id="ARBA00004141"/>
    </source>
</evidence>
<feature type="transmembrane region" description="Helical" evidence="10">
    <location>
        <begin position="637"/>
        <end position="655"/>
    </location>
</feature>
<dbReference type="Proteomes" id="UP000015101">
    <property type="component" value="Unassembled WGS sequence"/>
</dbReference>
<evidence type="ECO:0000256" key="9">
    <source>
        <dbReference type="SAM" id="MobiDB-lite"/>
    </source>
</evidence>
<dbReference type="PROSITE" id="PS50893">
    <property type="entry name" value="ABC_TRANSPORTER_2"/>
    <property type="match status" value="1"/>
</dbReference>